<keyword evidence="2" id="KW-0732">Signal</keyword>
<evidence type="ECO:0000313" key="3">
    <source>
        <dbReference type="EMBL" id="CRK94017.1"/>
    </source>
</evidence>
<feature type="compositionally biased region" description="Basic residues" evidence="1">
    <location>
        <begin position="79"/>
        <end position="89"/>
    </location>
</feature>
<evidence type="ECO:0000313" key="4">
    <source>
        <dbReference type="Proteomes" id="UP000183832"/>
    </source>
</evidence>
<feature type="region of interest" description="Disordered" evidence="1">
    <location>
        <begin position="76"/>
        <end position="107"/>
    </location>
</feature>
<reference evidence="3 4" key="1">
    <citation type="submission" date="2015-04" db="EMBL/GenBank/DDBJ databases">
        <authorList>
            <person name="Syromyatnikov M.Y."/>
            <person name="Popov V.N."/>
        </authorList>
    </citation>
    <scope>NUCLEOTIDE SEQUENCE [LARGE SCALE GENOMIC DNA]</scope>
</reference>
<dbReference type="Proteomes" id="UP000183832">
    <property type="component" value="Unassembled WGS sequence"/>
</dbReference>
<evidence type="ECO:0000256" key="2">
    <source>
        <dbReference type="SAM" id="SignalP"/>
    </source>
</evidence>
<dbReference type="AlphaFoldDB" id="A0A1J1I6H9"/>
<sequence>MYQQRMKVLVVFISLINLYSHPLTTKLSARPFDTNENHETQIAKLVQYRSRSQSSIIFSQKSFQLLKKVFPEKISKEKEKKKKENKGKQKQGLFGEKKINSRKQKFS</sequence>
<gene>
    <name evidence="3" type="ORF">CLUMA_CG007542</name>
</gene>
<name>A0A1J1I6H9_9DIPT</name>
<evidence type="ECO:0000256" key="1">
    <source>
        <dbReference type="SAM" id="MobiDB-lite"/>
    </source>
</evidence>
<keyword evidence="4" id="KW-1185">Reference proteome</keyword>
<protein>
    <submittedName>
        <fullName evidence="3">CLUMA_CG007542, isoform A</fullName>
    </submittedName>
</protein>
<dbReference type="EMBL" id="CVRI01000038">
    <property type="protein sequence ID" value="CRK94017.1"/>
    <property type="molecule type" value="Genomic_DNA"/>
</dbReference>
<proteinExistence type="predicted"/>
<accession>A0A1J1I6H9</accession>
<feature type="signal peptide" evidence="2">
    <location>
        <begin position="1"/>
        <end position="20"/>
    </location>
</feature>
<feature type="chain" id="PRO_5012565859" evidence="2">
    <location>
        <begin position="21"/>
        <end position="107"/>
    </location>
</feature>
<organism evidence="3 4">
    <name type="scientific">Clunio marinus</name>
    <dbReference type="NCBI Taxonomy" id="568069"/>
    <lineage>
        <taxon>Eukaryota</taxon>
        <taxon>Metazoa</taxon>
        <taxon>Ecdysozoa</taxon>
        <taxon>Arthropoda</taxon>
        <taxon>Hexapoda</taxon>
        <taxon>Insecta</taxon>
        <taxon>Pterygota</taxon>
        <taxon>Neoptera</taxon>
        <taxon>Endopterygota</taxon>
        <taxon>Diptera</taxon>
        <taxon>Nematocera</taxon>
        <taxon>Chironomoidea</taxon>
        <taxon>Chironomidae</taxon>
        <taxon>Clunio</taxon>
    </lineage>
</organism>